<keyword evidence="3" id="KW-1185">Reference proteome</keyword>
<feature type="compositionally biased region" description="Basic and acidic residues" evidence="1">
    <location>
        <begin position="126"/>
        <end position="135"/>
    </location>
</feature>
<proteinExistence type="predicted"/>
<accession>A0AB34GD15</accession>
<reference evidence="2 3" key="1">
    <citation type="submission" date="2022-11" db="EMBL/GenBank/DDBJ databases">
        <title>Whole genome sequence of Eschrichtius robustus ER-17-0199.</title>
        <authorList>
            <person name="Bruniche-Olsen A."/>
            <person name="Black A.N."/>
            <person name="Fields C.J."/>
            <person name="Walden K."/>
            <person name="Dewoody J.A."/>
        </authorList>
    </citation>
    <scope>NUCLEOTIDE SEQUENCE [LARGE SCALE GENOMIC DNA]</scope>
    <source>
        <strain evidence="2">ER-17-0199</strain>
        <tissue evidence="2">Blubber</tissue>
    </source>
</reference>
<name>A0AB34GD15_ESCRO</name>
<evidence type="ECO:0000256" key="1">
    <source>
        <dbReference type="SAM" id="MobiDB-lite"/>
    </source>
</evidence>
<sequence length="144" mass="15502">MTVSVRCAGSPDSECEDLENRPEHTRKASRGRSLCRAAVRARAASLASLCRAQVLLDRARWSWWQRWEPEVVRDRFPWALPHGGRGAQGCSPGCSHFPLDGDEGGGRACSGGGGSCGLYGGVSGGDRGRIVEGKPRARRAGQRR</sequence>
<evidence type="ECO:0000313" key="2">
    <source>
        <dbReference type="EMBL" id="KAJ8777798.1"/>
    </source>
</evidence>
<dbReference type="EMBL" id="JAIQCJ010002289">
    <property type="protein sequence ID" value="KAJ8777798.1"/>
    <property type="molecule type" value="Genomic_DNA"/>
</dbReference>
<evidence type="ECO:0000313" key="3">
    <source>
        <dbReference type="Proteomes" id="UP001159641"/>
    </source>
</evidence>
<feature type="region of interest" description="Disordered" evidence="1">
    <location>
        <begin position="121"/>
        <end position="144"/>
    </location>
</feature>
<dbReference type="Proteomes" id="UP001159641">
    <property type="component" value="Unassembled WGS sequence"/>
</dbReference>
<organism evidence="2 3">
    <name type="scientific">Eschrichtius robustus</name>
    <name type="common">California gray whale</name>
    <name type="synonym">Eschrichtius gibbosus</name>
    <dbReference type="NCBI Taxonomy" id="9764"/>
    <lineage>
        <taxon>Eukaryota</taxon>
        <taxon>Metazoa</taxon>
        <taxon>Chordata</taxon>
        <taxon>Craniata</taxon>
        <taxon>Vertebrata</taxon>
        <taxon>Euteleostomi</taxon>
        <taxon>Mammalia</taxon>
        <taxon>Eutheria</taxon>
        <taxon>Laurasiatheria</taxon>
        <taxon>Artiodactyla</taxon>
        <taxon>Whippomorpha</taxon>
        <taxon>Cetacea</taxon>
        <taxon>Mysticeti</taxon>
        <taxon>Eschrichtiidae</taxon>
        <taxon>Eschrichtius</taxon>
    </lineage>
</organism>
<gene>
    <name evidence="2" type="ORF">J1605_014151</name>
</gene>
<comment type="caution">
    <text evidence="2">The sequence shown here is derived from an EMBL/GenBank/DDBJ whole genome shotgun (WGS) entry which is preliminary data.</text>
</comment>
<protein>
    <submittedName>
        <fullName evidence="2">Uncharacterized protein</fullName>
    </submittedName>
</protein>
<dbReference type="AlphaFoldDB" id="A0AB34GD15"/>